<evidence type="ECO:0000256" key="1">
    <source>
        <dbReference type="SAM" id="MobiDB-lite"/>
    </source>
</evidence>
<organism evidence="2 3">
    <name type="scientific">Penicillium nalgiovense</name>
    <dbReference type="NCBI Taxonomy" id="60175"/>
    <lineage>
        <taxon>Eukaryota</taxon>
        <taxon>Fungi</taxon>
        <taxon>Dikarya</taxon>
        <taxon>Ascomycota</taxon>
        <taxon>Pezizomycotina</taxon>
        <taxon>Eurotiomycetes</taxon>
        <taxon>Eurotiomycetidae</taxon>
        <taxon>Eurotiales</taxon>
        <taxon>Aspergillaceae</taxon>
        <taxon>Penicillium</taxon>
    </lineage>
</organism>
<dbReference type="EMBL" id="MOOB01000390">
    <property type="protein sequence ID" value="OQE57711.1"/>
    <property type="molecule type" value="Genomic_DNA"/>
</dbReference>
<protein>
    <submittedName>
        <fullName evidence="2">Uncharacterized protein</fullName>
    </submittedName>
</protein>
<feature type="non-terminal residue" evidence="2">
    <location>
        <position position="154"/>
    </location>
</feature>
<comment type="caution">
    <text evidence="2">The sequence shown here is derived from an EMBL/GenBank/DDBJ whole genome shotgun (WGS) entry which is preliminary data.</text>
</comment>
<feature type="region of interest" description="Disordered" evidence="1">
    <location>
        <begin position="105"/>
        <end position="154"/>
    </location>
</feature>
<reference evidence="3" key="1">
    <citation type="journal article" date="2017" name="Nat. Microbiol.">
        <title>Global analysis of biosynthetic gene clusters reveals vast potential of secondary metabolite production in Penicillium species.</title>
        <authorList>
            <person name="Nielsen J.C."/>
            <person name="Grijseels S."/>
            <person name="Prigent S."/>
            <person name="Ji B."/>
            <person name="Dainat J."/>
            <person name="Nielsen K.F."/>
            <person name="Frisvad J.C."/>
            <person name="Workman M."/>
            <person name="Nielsen J."/>
        </authorList>
    </citation>
    <scope>NUCLEOTIDE SEQUENCE [LARGE SCALE GENOMIC DNA]</scope>
    <source>
        <strain evidence="3">IBT 13039</strain>
    </source>
</reference>
<feature type="non-terminal residue" evidence="2">
    <location>
        <position position="1"/>
    </location>
</feature>
<gene>
    <name evidence="2" type="ORF">PENNAL_c0390G07788</name>
</gene>
<accession>A0A1V6W499</accession>
<feature type="compositionally biased region" description="Acidic residues" evidence="1">
    <location>
        <begin position="132"/>
        <end position="154"/>
    </location>
</feature>
<keyword evidence="3" id="KW-1185">Reference proteome</keyword>
<dbReference type="Proteomes" id="UP000191691">
    <property type="component" value="Unassembled WGS sequence"/>
</dbReference>
<proteinExistence type="predicted"/>
<dbReference type="AlphaFoldDB" id="A0A1V6W499"/>
<name>A0A1V6W499_PENNA</name>
<sequence>PNGRVLRNLINGARLTDVNVGDDPSLWASPASRSALRRAGQKIGRPKELRKILDEVEPPPPTYADLSTFTREEWQEFKRLGARTEFLGEEVMAERVIAKIRAAARKKQKKETANKAPKQGPPGADEWNSEANDYESEDLYLYESDGYESAEDAY</sequence>
<dbReference type="STRING" id="60175.A0A1V6W499"/>
<evidence type="ECO:0000313" key="3">
    <source>
        <dbReference type="Proteomes" id="UP000191691"/>
    </source>
</evidence>
<evidence type="ECO:0000313" key="2">
    <source>
        <dbReference type="EMBL" id="OQE57711.1"/>
    </source>
</evidence>